<evidence type="ECO:0000313" key="1">
    <source>
        <dbReference type="Proteomes" id="UP000095287"/>
    </source>
</evidence>
<protein>
    <submittedName>
        <fullName evidence="2">CUB domain-containing protein</fullName>
    </submittedName>
</protein>
<reference evidence="2" key="1">
    <citation type="submission" date="2016-11" db="UniProtKB">
        <authorList>
            <consortium name="WormBaseParasite"/>
        </authorList>
    </citation>
    <scope>IDENTIFICATION</scope>
</reference>
<name>A0A1I8A444_9BILA</name>
<organism evidence="1 2">
    <name type="scientific">Steinernema glaseri</name>
    <dbReference type="NCBI Taxonomy" id="37863"/>
    <lineage>
        <taxon>Eukaryota</taxon>
        <taxon>Metazoa</taxon>
        <taxon>Ecdysozoa</taxon>
        <taxon>Nematoda</taxon>
        <taxon>Chromadorea</taxon>
        <taxon>Rhabditida</taxon>
        <taxon>Tylenchina</taxon>
        <taxon>Panagrolaimomorpha</taxon>
        <taxon>Strongyloidoidea</taxon>
        <taxon>Steinernematidae</taxon>
        <taxon>Steinernema</taxon>
    </lineage>
</organism>
<dbReference type="WBParaSite" id="L893_g3250.t1">
    <property type="protein sequence ID" value="L893_g3250.t1"/>
    <property type="gene ID" value="L893_g3250"/>
</dbReference>
<proteinExistence type="predicted"/>
<dbReference type="Proteomes" id="UP000095287">
    <property type="component" value="Unplaced"/>
</dbReference>
<dbReference type="AlphaFoldDB" id="A0A1I8A444"/>
<evidence type="ECO:0000313" key="2">
    <source>
        <dbReference type="WBParaSite" id="L893_g3250.t1"/>
    </source>
</evidence>
<sequence length="298" mass="32947">GIPSNIQVDLFTVQSGLHPIVDSYLASYSSLREPVLLEEVFLRNAVMVTTNVTGARTRLFGMQARGSDKTESPLICKYLYTPISYYGDGNKTMLISSDPYGVEVFEYSLLWGLDGPAAKLIFSIDAYSTYCAELTFELTYHNKSMQMITNPHDSLELEDWFTVDIRFNRRAHFGCSSKSPMNFHYIIIPSSSATTALPLHQETTASTRTSGFHLSTTQAETTSVITKLKSSPAPFNPTFTTSNGCSCDPLTLTSQQATPKAVTETSIYPTTNESKGFGILQSFTIMILLILFKCYVGC</sequence>
<accession>A0A1I8A444</accession>
<keyword evidence="1" id="KW-1185">Reference proteome</keyword>